<dbReference type="GO" id="GO:0071111">
    <property type="term" value="F:cyclic-guanylate-specific phosphodiesterase activity"/>
    <property type="evidence" value="ECO:0007669"/>
    <property type="project" value="InterPro"/>
</dbReference>
<dbReference type="Gene3D" id="3.20.20.450">
    <property type="entry name" value="EAL domain"/>
    <property type="match status" value="1"/>
</dbReference>
<dbReference type="PROSITE" id="PS50883">
    <property type="entry name" value="EAL"/>
    <property type="match status" value="1"/>
</dbReference>
<dbReference type="InterPro" id="IPR000160">
    <property type="entry name" value="GGDEF_dom"/>
</dbReference>
<evidence type="ECO:0000313" key="4">
    <source>
        <dbReference type="Proteomes" id="UP000245362"/>
    </source>
</evidence>
<feature type="domain" description="EAL" evidence="2">
    <location>
        <begin position="298"/>
        <end position="552"/>
    </location>
</feature>
<dbReference type="SMART" id="SM00052">
    <property type="entry name" value="EAL"/>
    <property type="match status" value="1"/>
</dbReference>
<dbReference type="SUPFAM" id="SSF55073">
    <property type="entry name" value="Nucleotide cyclase"/>
    <property type="match status" value="1"/>
</dbReference>
<dbReference type="CDD" id="cd01948">
    <property type="entry name" value="EAL"/>
    <property type="match status" value="1"/>
</dbReference>
<proteinExistence type="predicted"/>
<dbReference type="InterPro" id="IPR050706">
    <property type="entry name" value="Cyclic-di-GMP_PDE-like"/>
</dbReference>
<accession>A0A2U3BBH4</accession>
<dbReference type="EMBL" id="QFWT01000003">
    <property type="protein sequence ID" value="PWI34085.1"/>
    <property type="molecule type" value="Genomic_DNA"/>
</dbReference>
<dbReference type="InterPro" id="IPR001610">
    <property type="entry name" value="PAC"/>
</dbReference>
<dbReference type="NCBIfam" id="TIGR00229">
    <property type="entry name" value="sensory_box"/>
    <property type="match status" value="1"/>
</dbReference>
<reference evidence="3 4" key="1">
    <citation type="submission" date="2018-05" db="EMBL/GenBank/DDBJ databases">
        <title>Vibrio limimaris sp. nov., isolated from marine sediment.</title>
        <authorList>
            <person name="Li C.-M."/>
        </authorList>
    </citation>
    <scope>NUCLEOTIDE SEQUENCE [LARGE SCALE GENOMIC DNA]</scope>
    <source>
        <strain evidence="3 4">E4404</strain>
    </source>
</reference>
<dbReference type="InterPro" id="IPR000014">
    <property type="entry name" value="PAS"/>
</dbReference>
<organism evidence="3 4">
    <name type="scientific">Vibrio albus</name>
    <dbReference type="NCBI Taxonomy" id="2200953"/>
    <lineage>
        <taxon>Bacteria</taxon>
        <taxon>Pseudomonadati</taxon>
        <taxon>Pseudomonadota</taxon>
        <taxon>Gammaproteobacteria</taxon>
        <taxon>Vibrionales</taxon>
        <taxon>Vibrionaceae</taxon>
        <taxon>Vibrio</taxon>
    </lineage>
</organism>
<dbReference type="SUPFAM" id="SSF141868">
    <property type="entry name" value="EAL domain-like"/>
    <property type="match status" value="1"/>
</dbReference>
<dbReference type="InterPro" id="IPR001633">
    <property type="entry name" value="EAL_dom"/>
</dbReference>
<sequence length="570" mass="65599">MSDLIQRRFMSMFDTAVEGLWIMTPDRQVAFFNHTFYQQFPFNPEGASLSDWTDLIHPDDRHLFKDNVDKQLNFSDGDKKVLSQYRVRKKDGSYCWIEALGAMKRDDQGEYMVGNHRDITSQKKLESSIRRLAFSDKVSGLPNRDQLKIDLQTRKSDVTLLHIHLKRIQSYINQFGELVIQEVIDRTIQCLDIFQPFNSKFYRSSTETFTVVLYSPIPEQQLAELCQKFIHMFSKHADQNGALYIDGVCIGAYPCKDLLQDPDEVINWAAQTSEYAYRNEESQWTICNDEIQKKVKRYFYIERKLKSAIKNDEISVRFQPIINAKTRELVSFEALARWDKSKIGEIYPDEFIPVAERKGLISDLGKKVLTQASGFIAYYNKIRNSDIKVNVNVSVLQLLDGTFPDQALEIVRGEGATTNSVVLELTESVLLEDKCQAMNQLRQLQSFGFQLAMDDFGSGHSSVTGFFKLPFQQLKIDRELVNDSMKEAEPYAYLEFLTMLCSIRGIGVTIEGIETEEMMERFIQMDVSSFQGYLIAKPLTLESAMEYRGYGISHNDNVCSIEQLVIPNIA</sequence>
<dbReference type="Pfam" id="PF00990">
    <property type="entry name" value="GGDEF"/>
    <property type="match status" value="1"/>
</dbReference>
<evidence type="ECO:0000259" key="1">
    <source>
        <dbReference type="PROSITE" id="PS50113"/>
    </source>
</evidence>
<evidence type="ECO:0000259" key="2">
    <source>
        <dbReference type="PROSITE" id="PS50883"/>
    </source>
</evidence>
<dbReference type="InterPro" id="IPR043128">
    <property type="entry name" value="Rev_trsase/Diguanyl_cyclase"/>
</dbReference>
<feature type="domain" description="PAC" evidence="1">
    <location>
        <begin position="81"/>
        <end position="131"/>
    </location>
</feature>
<dbReference type="PROSITE" id="PS50113">
    <property type="entry name" value="PAC"/>
    <property type="match status" value="1"/>
</dbReference>
<dbReference type="Gene3D" id="3.30.70.270">
    <property type="match status" value="1"/>
</dbReference>
<dbReference type="PANTHER" id="PTHR33121:SF79">
    <property type="entry name" value="CYCLIC DI-GMP PHOSPHODIESTERASE PDED-RELATED"/>
    <property type="match status" value="1"/>
</dbReference>
<dbReference type="RefSeq" id="WP_109319336.1">
    <property type="nucleotide sequence ID" value="NZ_QFWT01000003.1"/>
</dbReference>
<dbReference type="Gene3D" id="3.30.450.20">
    <property type="entry name" value="PAS domain"/>
    <property type="match status" value="1"/>
</dbReference>
<name>A0A2U3BBH4_9VIBR</name>
<dbReference type="SMART" id="SM00091">
    <property type="entry name" value="PAS"/>
    <property type="match status" value="1"/>
</dbReference>
<dbReference type="Pfam" id="PF00563">
    <property type="entry name" value="EAL"/>
    <property type="match status" value="1"/>
</dbReference>
<keyword evidence="4" id="KW-1185">Reference proteome</keyword>
<dbReference type="Proteomes" id="UP000245362">
    <property type="component" value="Unassembled WGS sequence"/>
</dbReference>
<dbReference type="InterPro" id="IPR035965">
    <property type="entry name" value="PAS-like_dom_sf"/>
</dbReference>
<dbReference type="SMART" id="SM00267">
    <property type="entry name" value="GGDEF"/>
    <property type="match status" value="1"/>
</dbReference>
<dbReference type="InterPro" id="IPR035919">
    <property type="entry name" value="EAL_sf"/>
</dbReference>
<dbReference type="PANTHER" id="PTHR33121">
    <property type="entry name" value="CYCLIC DI-GMP PHOSPHODIESTERASE PDEF"/>
    <property type="match status" value="1"/>
</dbReference>
<dbReference type="SUPFAM" id="SSF55785">
    <property type="entry name" value="PYP-like sensor domain (PAS domain)"/>
    <property type="match status" value="1"/>
</dbReference>
<dbReference type="InterPro" id="IPR000700">
    <property type="entry name" value="PAS-assoc_C"/>
</dbReference>
<dbReference type="Pfam" id="PF08447">
    <property type="entry name" value="PAS_3"/>
    <property type="match status" value="1"/>
</dbReference>
<protein>
    <submittedName>
        <fullName evidence="3">Sensor domain-containing phosphodiesterase</fullName>
    </submittedName>
</protein>
<gene>
    <name evidence="3" type="ORF">DI392_07790</name>
</gene>
<dbReference type="AlphaFoldDB" id="A0A2U3BBH4"/>
<dbReference type="OrthoDB" id="9805474at2"/>
<dbReference type="InterPro" id="IPR029787">
    <property type="entry name" value="Nucleotide_cyclase"/>
</dbReference>
<dbReference type="InterPro" id="IPR013655">
    <property type="entry name" value="PAS_fold_3"/>
</dbReference>
<dbReference type="SMART" id="SM00086">
    <property type="entry name" value="PAC"/>
    <property type="match status" value="1"/>
</dbReference>
<evidence type="ECO:0000313" key="3">
    <source>
        <dbReference type="EMBL" id="PWI34085.1"/>
    </source>
</evidence>
<dbReference type="CDD" id="cd00130">
    <property type="entry name" value="PAS"/>
    <property type="match status" value="1"/>
</dbReference>
<comment type="caution">
    <text evidence="3">The sequence shown here is derived from an EMBL/GenBank/DDBJ whole genome shotgun (WGS) entry which is preliminary data.</text>
</comment>